<reference evidence="2" key="1">
    <citation type="submission" date="2018-08" db="EMBL/GenBank/DDBJ databases">
        <authorList>
            <person name="Chevrot R."/>
        </authorList>
    </citation>
    <scope>NUCLEOTIDE SEQUENCE [LARGE SCALE GENOMIC DNA]</scope>
</reference>
<dbReference type="RefSeq" id="WP_232055583.1">
    <property type="nucleotide sequence ID" value="NZ_LS992241.1"/>
</dbReference>
<gene>
    <name evidence="1" type="ORF">PBLR_12393</name>
</gene>
<evidence type="ECO:0000313" key="2">
    <source>
        <dbReference type="Proteomes" id="UP000304148"/>
    </source>
</evidence>
<proteinExistence type="predicted"/>
<sequence>MGTIPDCCAIETEQWLLPSDRIQITFDKIGTLTQLVPEHVKITEPSRWEHRNDLL</sequence>
<protein>
    <submittedName>
        <fullName evidence="1">Uncharacterized protein</fullName>
    </submittedName>
</protein>
<name>A0A383RBC5_PAEAL</name>
<dbReference type="EMBL" id="LS992241">
    <property type="protein sequence ID" value="SYX83971.1"/>
    <property type="molecule type" value="Genomic_DNA"/>
</dbReference>
<dbReference type="AlphaFoldDB" id="A0A383RBC5"/>
<organism evidence="1 2">
    <name type="scientific">Paenibacillus alvei</name>
    <name type="common">Bacillus alvei</name>
    <dbReference type="NCBI Taxonomy" id="44250"/>
    <lineage>
        <taxon>Bacteria</taxon>
        <taxon>Bacillati</taxon>
        <taxon>Bacillota</taxon>
        <taxon>Bacilli</taxon>
        <taxon>Bacillales</taxon>
        <taxon>Paenibacillaceae</taxon>
        <taxon>Paenibacillus</taxon>
    </lineage>
</organism>
<evidence type="ECO:0000313" key="1">
    <source>
        <dbReference type="EMBL" id="SYX83971.1"/>
    </source>
</evidence>
<accession>A0A383RBC5</accession>
<dbReference type="Proteomes" id="UP000304148">
    <property type="component" value="Chromosome"/>
</dbReference>